<accession>A0ACC2ERH5</accession>
<gene>
    <name evidence="1" type="ORF">O6H91_01G055200</name>
</gene>
<evidence type="ECO:0000313" key="1">
    <source>
        <dbReference type="EMBL" id="KAJ7568970.1"/>
    </source>
</evidence>
<proteinExistence type="predicted"/>
<protein>
    <submittedName>
        <fullName evidence="1">Uncharacterized protein</fullName>
    </submittedName>
</protein>
<evidence type="ECO:0000313" key="2">
    <source>
        <dbReference type="Proteomes" id="UP001162992"/>
    </source>
</evidence>
<dbReference type="Proteomes" id="UP001162992">
    <property type="component" value="Chromosome 1"/>
</dbReference>
<sequence length="72" mass="8031">MSLSASLMRLVCAVLFGDVLQDKAELLEGMKMGNDDVQLACFDETRRKKRPPALILLSWICWPPTCGYVIAT</sequence>
<reference evidence="2" key="1">
    <citation type="journal article" date="2024" name="Proc. Natl. Acad. Sci. U.S.A.">
        <title>Extraordinary preservation of gene collinearity over three hundred million years revealed in homosporous lycophytes.</title>
        <authorList>
            <person name="Li C."/>
            <person name="Wickell D."/>
            <person name="Kuo L.Y."/>
            <person name="Chen X."/>
            <person name="Nie B."/>
            <person name="Liao X."/>
            <person name="Peng D."/>
            <person name="Ji J."/>
            <person name="Jenkins J."/>
            <person name="Williams M."/>
            <person name="Shu S."/>
            <person name="Plott C."/>
            <person name="Barry K."/>
            <person name="Rajasekar S."/>
            <person name="Grimwood J."/>
            <person name="Han X."/>
            <person name="Sun S."/>
            <person name="Hou Z."/>
            <person name="He W."/>
            <person name="Dai G."/>
            <person name="Sun C."/>
            <person name="Schmutz J."/>
            <person name="Leebens-Mack J.H."/>
            <person name="Li F.W."/>
            <person name="Wang L."/>
        </authorList>
    </citation>
    <scope>NUCLEOTIDE SEQUENCE [LARGE SCALE GENOMIC DNA]</scope>
    <source>
        <strain evidence="2">cv. PW_Plant_1</strain>
    </source>
</reference>
<keyword evidence="2" id="KW-1185">Reference proteome</keyword>
<name>A0ACC2ERH5_DIPCM</name>
<organism evidence="1 2">
    <name type="scientific">Diphasiastrum complanatum</name>
    <name type="common">Issler's clubmoss</name>
    <name type="synonym">Lycopodium complanatum</name>
    <dbReference type="NCBI Taxonomy" id="34168"/>
    <lineage>
        <taxon>Eukaryota</taxon>
        <taxon>Viridiplantae</taxon>
        <taxon>Streptophyta</taxon>
        <taxon>Embryophyta</taxon>
        <taxon>Tracheophyta</taxon>
        <taxon>Lycopodiopsida</taxon>
        <taxon>Lycopodiales</taxon>
        <taxon>Lycopodiaceae</taxon>
        <taxon>Lycopodioideae</taxon>
        <taxon>Diphasiastrum</taxon>
    </lineage>
</organism>
<dbReference type="EMBL" id="CM055092">
    <property type="protein sequence ID" value="KAJ7568970.1"/>
    <property type="molecule type" value="Genomic_DNA"/>
</dbReference>
<comment type="caution">
    <text evidence="1">The sequence shown here is derived from an EMBL/GenBank/DDBJ whole genome shotgun (WGS) entry which is preliminary data.</text>
</comment>